<feature type="non-terminal residue" evidence="12">
    <location>
        <position position="1"/>
    </location>
</feature>
<dbReference type="Pfam" id="PF00255">
    <property type="entry name" value="GSHPx"/>
    <property type="match status" value="1"/>
</dbReference>
<dbReference type="FunFam" id="3.40.30.10:FF:000049">
    <property type="entry name" value="Glutathione peroxidase"/>
    <property type="match status" value="1"/>
</dbReference>
<gene>
    <name evidence="12" type="ORF">scyTo_0008852</name>
</gene>
<comment type="catalytic activity">
    <reaction evidence="1">
        <text>2 glutathione + H2O2 = glutathione disulfide + 2 H2O</text>
        <dbReference type="Rhea" id="RHEA:16833"/>
        <dbReference type="ChEBI" id="CHEBI:15377"/>
        <dbReference type="ChEBI" id="CHEBI:16240"/>
        <dbReference type="ChEBI" id="CHEBI:57925"/>
        <dbReference type="ChEBI" id="CHEBI:58297"/>
        <dbReference type="EC" id="1.11.1.9"/>
    </reaction>
</comment>
<evidence type="ECO:0000256" key="6">
    <source>
        <dbReference type="ARBA" id="ARBA00022692"/>
    </source>
</evidence>
<sequence>DSPPESAPLSFPCTMESVPAFLQKSWTPKGRIFAVFACMLLCLAALGVLQLKLFKPKHKDFYSFQVLSSKGKPVSLEKYRGKASLVVNVASKCEHTEKNYRALQEMQRELGPMHFNVLAFPCNQFGKSEPATNSHIDSFSKTSHGVTFPVFGKIKVLGNESEPAFRYLIDTTKMEPRWNFWKYLVNPKGQVIKVWRTEDPMAAIKQEVSELVANIILKRRDEF</sequence>
<dbReference type="InterPro" id="IPR029760">
    <property type="entry name" value="GPX_CS"/>
</dbReference>
<keyword evidence="5 10" id="KW-0575">Peroxidase</keyword>
<comment type="subcellular location">
    <subcellularLocation>
        <location evidence="2">Membrane</location>
        <topology evidence="2">Single-pass membrane protein</topology>
    </subcellularLocation>
</comment>
<evidence type="ECO:0000256" key="8">
    <source>
        <dbReference type="ARBA" id="ARBA00023002"/>
    </source>
</evidence>
<evidence type="ECO:0000256" key="1">
    <source>
        <dbReference type="ARBA" id="ARBA00000217"/>
    </source>
</evidence>
<dbReference type="OrthoDB" id="446890at2759"/>
<dbReference type="PANTHER" id="PTHR11592">
    <property type="entry name" value="GLUTATHIONE PEROXIDASE"/>
    <property type="match status" value="1"/>
</dbReference>
<organism evidence="12 13">
    <name type="scientific">Scyliorhinus torazame</name>
    <name type="common">Cloudy catshark</name>
    <name type="synonym">Catulus torazame</name>
    <dbReference type="NCBI Taxonomy" id="75743"/>
    <lineage>
        <taxon>Eukaryota</taxon>
        <taxon>Metazoa</taxon>
        <taxon>Chordata</taxon>
        <taxon>Craniata</taxon>
        <taxon>Vertebrata</taxon>
        <taxon>Chondrichthyes</taxon>
        <taxon>Elasmobranchii</taxon>
        <taxon>Galeomorphii</taxon>
        <taxon>Galeoidea</taxon>
        <taxon>Carcharhiniformes</taxon>
        <taxon>Scyliorhinidae</taxon>
        <taxon>Scyliorhinus</taxon>
    </lineage>
</organism>
<dbReference type="EMBL" id="BFAA01003480">
    <property type="protein sequence ID" value="GCB71500.1"/>
    <property type="molecule type" value="Genomic_DNA"/>
</dbReference>
<keyword evidence="9 11" id="KW-0472">Membrane</keyword>
<dbReference type="InterPro" id="IPR013376">
    <property type="entry name" value="Glut_perox_Gpx7"/>
</dbReference>
<evidence type="ECO:0000256" key="10">
    <source>
        <dbReference type="RuleBase" id="RU000499"/>
    </source>
</evidence>
<dbReference type="InterPro" id="IPR036249">
    <property type="entry name" value="Thioredoxin-like_sf"/>
</dbReference>
<dbReference type="PROSITE" id="PS00763">
    <property type="entry name" value="GLUTATHIONE_PEROXID_2"/>
    <property type="match status" value="1"/>
</dbReference>
<accession>A0A401PEA9</accession>
<dbReference type="PRINTS" id="PR01011">
    <property type="entry name" value="GLUTPROXDASE"/>
</dbReference>
<dbReference type="OMA" id="IMVCMGC"/>
<keyword evidence="6 11" id="KW-0812">Transmembrane</keyword>
<evidence type="ECO:0000256" key="5">
    <source>
        <dbReference type="ARBA" id="ARBA00022559"/>
    </source>
</evidence>
<proteinExistence type="inferred from homology"/>
<evidence type="ECO:0000256" key="7">
    <source>
        <dbReference type="ARBA" id="ARBA00022989"/>
    </source>
</evidence>
<dbReference type="GO" id="GO:0016020">
    <property type="term" value="C:membrane"/>
    <property type="evidence" value="ECO:0007669"/>
    <property type="project" value="UniProtKB-SubCell"/>
</dbReference>
<dbReference type="Proteomes" id="UP000288216">
    <property type="component" value="Unassembled WGS sequence"/>
</dbReference>
<keyword evidence="8 10" id="KW-0560">Oxidoreductase</keyword>
<comment type="caution">
    <text evidence="12">The sequence shown here is derived from an EMBL/GenBank/DDBJ whole genome shotgun (WGS) entry which is preliminary data.</text>
</comment>
<evidence type="ECO:0000256" key="2">
    <source>
        <dbReference type="ARBA" id="ARBA00004167"/>
    </source>
</evidence>
<dbReference type="GO" id="GO:0006979">
    <property type="term" value="P:response to oxidative stress"/>
    <property type="evidence" value="ECO:0007669"/>
    <property type="project" value="InterPro"/>
</dbReference>
<dbReference type="NCBIfam" id="TIGR02540">
    <property type="entry name" value="gpx7"/>
    <property type="match status" value="1"/>
</dbReference>
<dbReference type="GO" id="GO:0005788">
    <property type="term" value="C:endoplasmic reticulum lumen"/>
    <property type="evidence" value="ECO:0007669"/>
    <property type="project" value="UniProtKB-ARBA"/>
</dbReference>
<dbReference type="PROSITE" id="PS51355">
    <property type="entry name" value="GLUTATHIONE_PEROXID_3"/>
    <property type="match status" value="1"/>
</dbReference>
<keyword evidence="7 11" id="KW-1133">Transmembrane helix</keyword>
<dbReference type="CDD" id="cd00340">
    <property type="entry name" value="GSH_Peroxidase"/>
    <property type="match status" value="1"/>
</dbReference>
<dbReference type="PANTHER" id="PTHR11592:SF7">
    <property type="entry name" value="GLUTATHIONE PEROXIDASE 8-RELATED"/>
    <property type="match status" value="1"/>
</dbReference>
<dbReference type="InterPro" id="IPR000889">
    <property type="entry name" value="Glutathione_peroxidase"/>
</dbReference>
<comment type="similarity">
    <text evidence="3 10">Belongs to the glutathione peroxidase family.</text>
</comment>
<name>A0A401PEA9_SCYTO</name>
<dbReference type="Gene3D" id="3.40.30.10">
    <property type="entry name" value="Glutaredoxin"/>
    <property type="match status" value="1"/>
</dbReference>
<evidence type="ECO:0000313" key="13">
    <source>
        <dbReference type="Proteomes" id="UP000288216"/>
    </source>
</evidence>
<keyword evidence="13" id="KW-1185">Reference proteome</keyword>
<dbReference type="SUPFAM" id="SSF52833">
    <property type="entry name" value="Thioredoxin-like"/>
    <property type="match status" value="1"/>
</dbReference>
<dbReference type="GO" id="GO:0033554">
    <property type="term" value="P:cellular response to stress"/>
    <property type="evidence" value="ECO:0007669"/>
    <property type="project" value="UniProtKB-ARBA"/>
</dbReference>
<evidence type="ECO:0000256" key="4">
    <source>
        <dbReference type="ARBA" id="ARBA00012310"/>
    </source>
</evidence>
<evidence type="ECO:0000256" key="3">
    <source>
        <dbReference type="ARBA" id="ARBA00006926"/>
    </source>
</evidence>
<dbReference type="AlphaFoldDB" id="A0A401PEA9"/>
<evidence type="ECO:0000313" key="12">
    <source>
        <dbReference type="EMBL" id="GCB71500.1"/>
    </source>
</evidence>
<evidence type="ECO:0000256" key="9">
    <source>
        <dbReference type="ARBA" id="ARBA00023136"/>
    </source>
</evidence>
<evidence type="ECO:0000256" key="11">
    <source>
        <dbReference type="SAM" id="Phobius"/>
    </source>
</evidence>
<protein>
    <recommendedName>
        <fullName evidence="4 10">Glutathione peroxidase</fullName>
    </recommendedName>
</protein>
<dbReference type="STRING" id="75743.A0A401PEA9"/>
<dbReference type="GO" id="GO:0004602">
    <property type="term" value="F:glutathione peroxidase activity"/>
    <property type="evidence" value="ECO:0007669"/>
    <property type="project" value="UniProtKB-EC"/>
</dbReference>
<feature type="transmembrane region" description="Helical" evidence="11">
    <location>
        <begin position="32"/>
        <end position="51"/>
    </location>
</feature>
<reference evidence="12 13" key="1">
    <citation type="journal article" date="2018" name="Nat. Ecol. Evol.">
        <title>Shark genomes provide insights into elasmobranch evolution and the origin of vertebrates.</title>
        <authorList>
            <person name="Hara Y"/>
            <person name="Yamaguchi K"/>
            <person name="Onimaru K"/>
            <person name="Kadota M"/>
            <person name="Koyanagi M"/>
            <person name="Keeley SD"/>
            <person name="Tatsumi K"/>
            <person name="Tanaka K"/>
            <person name="Motone F"/>
            <person name="Kageyama Y"/>
            <person name="Nozu R"/>
            <person name="Adachi N"/>
            <person name="Nishimura O"/>
            <person name="Nakagawa R"/>
            <person name="Tanegashima C"/>
            <person name="Kiyatake I"/>
            <person name="Matsumoto R"/>
            <person name="Murakumo K"/>
            <person name="Nishida K"/>
            <person name="Terakita A"/>
            <person name="Kuratani S"/>
            <person name="Sato K"/>
            <person name="Hyodo S Kuraku.S."/>
        </authorList>
    </citation>
    <scope>NUCLEOTIDE SEQUENCE [LARGE SCALE GENOMIC DNA]</scope>
</reference>